<evidence type="ECO:0000256" key="1">
    <source>
        <dbReference type="ARBA" id="ARBA00022679"/>
    </source>
</evidence>
<organism evidence="4 5">
    <name type="scientific">Trichostrongylus colubriformis</name>
    <name type="common">Black scour worm</name>
    <dbReference type="NCBI Taxonomy" id="6319"/>
    <lineage>
        <taxon>Eukaryota</taxon>
        <taxon>Metazoa</taxon>
        <taxon>Ecdysozoa</taxon>
        <taxon>Nematoda</taxon>
        <taxon>Chromadorea</taxon>
        <taxon>Rhabditida</taxon>
        <taxon>Rhabditina</taxon>
        <taxon>Rhabditomorpha</taxon>
        <taxon>Strongyloidea</taxon>
        <taxon>Trichostrongylidae</taxon>
        <taxon>Trichostrongylus</taxon>
    </lineage>
</organism>
<feature type="non-terminal residue" evidence="4">
    <location>
        <position position="169"/>
    </location>
</feature>
<evidence type="ECO:0000256" key="2">
    <source>
        <dbReference type="ARBA" id="ARBA00022777"/>
    </source>
</evidence>
<dbReference type="InterPro" id="IPR052203">
    <property type="entry name" value="GHMP_Kinase-Related"/>
</dbReference>
<keyword evidence="2" id="KW-0418">Kinase</keyword>
<keyword evidence="5" id="KW-1185">Reference proteome</keyword>
<evidence type="ECO:0000313" key="5">
    <source>
        <dbReference type="Proteomes" id="UP001331761"/>
    </source>
</evidence>
<evidence type="ECO:0000313" key="4">
    <source>
        <dbReference type="EMBL" id="KAK5983845.1"/>
    </source>
</evidence>
<dbReference type="EMBL" id="WIXE01003546">
    <property type="protein sequence ID" value="KAK5983845.1"/>
    <property type="molecule type" value="Genomic_DNA"/>
</dbReference>
<dbReference type="GO" id="GO:0050201">
    <property type="term" value="F:fucokinase activity"/>
    <property type="evidence" value="ECO:0007669"/>
    <property type="project" value="TreeGrafter"/>
</dbReference>
<comment type="caution">
    <text evidence="4">The sequence shown here is derived from an EMBL/GenBank/DDBJ whole genome shotgun (WGS) entry which is preliminary data.</text>
</comment>
<dbReference type="InterPro" id="IPR020568">
    <property type="entry name" value="Ribosomal_Su5_D2-typ_SF"/>
</dbReference>
<dbReference type="Proteomes" id="UP001331761">
    <property type="component" value="Unassembled WGS sequence"/>
</dbReference>
<dbReference type="Pfam" id="PF00288">
    <property type="entry name" value="GHMP_kinases_N"/>
    <property type="match status" value="1"/>
</dbReference>
<reference evidence="4 5" key="1">
    <citation type="submission" date="2019-10" db="EMBL/GenBank/DDBJ databases">
        <title>Assembly and Annotation for the nematode Trichostrongylus colubriformis.</title>
        <authorList>
            <person name="Martin J."/>
        </authorList>
    </citation>
    <scope>NUCLEOTIDE SEQUENCE [LARGE SCALE GENOMIC DNA]</scope>
    <source>
        <strain evidence="4">G859</strain>
        <tissue evidence="4">Whole worm</tissue>
    </source>
</reference>
<evidence type="ECO:0000259" key="3">
    <source>
        <dbReference type="Pfam" id="PF00288"/>
    </source>
</evidence>
<protein>
    <recommendedName>
        <fullName evidence="3">GHMP kinase N-terminal domain-containing protein</fullName>
    </recommendedName>
</protein>
<dbReference type="Gene3D" id="3.30.230.10">
    <property type="match status" value="1"/>
</dbReference>
<feature type="domain" description="GHMP kinase N-terminal" evidence="3">
    <location>
        <begin position="112"/>
        <end position="166"/>
    </location>
</feature>
<proteinExistence type="predicted"/>
<dbReference type="SUPFAM" id="SSF54211">
    <property type="entry name" value="Ribosomal protein S5 domain 2-like"/>
    <property type="match status" value="1"/>
</dbReference>
<dbReference type="PANTHER" id="PTHR32463">
    <property type="entry name" value="L-FUCOSE KINASE"/>
    <property type="match status" value="1"/>
</dbReference>
<name>A0AAN8G564_TRICO</name>
<dbReference type="InterPro" id="IPR006204">
    <property type="entry name" value="GHMP_kinase_N_dom"/>
</dbReference>
<accession>A0AAN8G564</accession>
<keyword evidence="1" id="KW-0808">Transferase</keyword>
<sequence>MLKHVAHWKQEKLCRKVDLFGGWLDTPPITLYAHPSAVVNMAVLVDGRKPISCRIRHGLVNGITIKSGETLIVLSSSHDIYEFHNKPGHPGALVSACLVCVGIPNSPEDDLIETLKSKFNTASLEIECTSCLPYGSGLGTSSILAAAIIKALGLSGGYRYSEKSICHAV</sequence>
<dbReference type="InterPro" id="IPR014721">
    <property type="entry name" value="Ribsml_uS5_D2-typ_fold_subgr"/>
</dbReference>
<gene>
    <name evidence="4" type="ORF">GCK32_016912</name>
</gene>
<dbReference type="GO" id="GO:0042352">
    <property type="term" value="P:GDP-L-fucose salvage"/>
    <property type="evidence" value="ECO:0007669"/>
    <property type="project" value="TreeGrafter"/>
</dbReference>
<dbReference type="AlphaFoldDB" id="A0AAN8G564"/>
<dbReference type="GO" id="GO:0005524">
    <property type="term" value="F:ATP binding"/>
    <property type="evidence" value="ECO:0007669"/>
    <property type="project" value="InterPro"/>
</dbReference>
<dbReference type="PANTHER" id="PTHR32463:SF0">
    <property type="entry name" value="L-FUCOSE KINASE"/>
    <property type="match status" value="1"/>
</dbReference>